<evidence type="ECO:0000313" key="3">
    <source>
        <dbReference type="Proteomes" id="UP000553766"/>
    </source>
</evidence>
<dbReference type="RefSeq" id="WP_184010778.1">
    <property type="nucleotide sequence ID" value="NZ_JACIJS010000005.1"/>
</dbReference>
<feature type="domain" description="Phage tail fibre protein N-terminal" evidence="1">
    <location>
        <begin position="2"/>
        <end position="137"/>
    </location>
</feature>
<gene>
    <name evidence="2" type="ORF">FHS89_001783</name>
</gene>
<keyword evidence="3" id="KW-1185">Reference proteome</keyword>
<reference evidence="2 3" key="1">
    <citation type="submission" date="2020-08" db="EMBL/GenBank/DDBJ databases">
        <title>Genomic Encyclopedia of Type Strains, Phase IV (KMG-IV): sequencing the most valuable type-strain genomes for metagenomic binning, comparative biology and taxonomic classification.</title>
        <authorList>
            <person name="Goeker M."/>
        </authorList>
    </citation>
    <scope>NUCLEOTIDE SEQUENCE [LARGE SCALE GENOMIC DNA]</scope>
    <source>
        <strain evidence="2 3">DSM 103377</strain>
    </source>
</reference>
<protein>
    <submittedName>
        <fullName evidence="2">Phage-related tail fiber protein</fullName>
    </submittedName>
</protein>
<sequence>MPDIFTPVVTEAGFNAALAAETGGFSVDVTHVAVGSSGYAVATNQVGRATQLGLVAEEQRVAIQDARDIGNGQTDISFVIDGPGSYYIREIGFFLADGTLFAVASDPVTALMWKSDVSRAAIALELVFEAVNSSAIQIVAAGPDLTLLMTREIATVSAIAMRNALENLRLADRIRTITGEY</sequence>
<proteinExistence type="predicted"/>
<dbReference type="EMBL" id="JACIJS010000005">
    <property type="protein sequence ID" value="MBB5515763.1"/>
    <property type="molecule type" value="Genomic_DNA"/>
</dbReference>
<dbReference type="Pfam" id="PF12571">
    <property type="entry name" value="Phage_tail_fib"/>
    <property type="match status" value="1"/>
</dbReference>
<dbReference type="AlphaFoldDB" id="A0A840WNU9"/>
<name>A0A840WNU9_9RHOB</name>
<evidence type="ECO:0000259" key="1">
    <source>
        <dbReference type="Pfam" id="PF12571"/>
    </source>
</evidence>
<dbReference type="Proteomes" id="UP000553766">
    <property type="component" value="Unassembled WGS sequence"/>
</dbReference>
<dbReference type="InterPro" id="IPR022225">
    <property type="entry name" value="Phage_tail_fibre_N"/>
</dbReference>
<accession>A0A840WNU9</accession>
<comment type="caution">
    <text evidence="2">The sequence shown here is derived from an EMBL/GenBank/DDBJ whole genome shotgun (WGS) entry which is preliminary data.</text>
</comment>
<evidence type="ECO:0000313" key="2">
    <source>
        <dbReference type="EMBL" id="MBB5515763.1"/>
    </source>
</evidence>
<organism evidence="2 3">
    <name type="scientific">Rubricella aquisinus</name>
    <dbReference type="NCBI Taxonomy" id="2028108"/>
    <lineage>
        <taxon>Bacteria</taxon>
        <taxon>Pseudomonadati</taxon>
        <taxon>Pseudomonadota</taxon>
        <taxon>Alphaproteobacteria</taxon>
        <taxon>Rhodobacterales</taxon>
        <taxon>Paracoccaceae</taxon>
        <taxon>Rubricella</taxon>
    </lineage>
</organism>